<keyword evidence="6" id="KW-0342">GTP-binding</keyword>
<dbReference type="AlphaFoldDB" id="X0SPA8"/>
<dbReference type="SUPFAM" id="SSF103365">
    <property type="entry name" value="Hypothetical protein PH1602"/>
    <property type="match status" value="1"/>
</dbReference>
<dbReference type="InterPro" id="IPR001233">
    <property type="entry name" value="RtcB"/>
</dbReference>
<dbReference type="EC" id="6.5.1.8" evidence="2"/>
<gene>
    <name evidence="9" type="ORF">S01H1_09288</name>
</gene>
<keyword evidence="7" id="KW-0464">Manganese</keyword>
<dbReference type="PANTHER" id="PTHR11118:SF1">
    <property type="entry name" value="RNA-SPLICING LIGASE RTCB HOMOLOG"/>
    <property type="match status" value="1"/>
</dbReference>
<evidence type="ECO:0000256" key="1">
    <source>
        <dbReference type="ARBA" id="ARBA00001936"/>
    </source>
</evidence>
<dbReference type="Gene3D" id="3.90.1860.10">
    <property type="entry name" value="tRNA-splicing ligase RtcB"/>
    <property type="match status" value="1"/>
</dbReference>
<dbReference type="GO" id="GO:0006396">
    <property type="term" value="P:RNA processing"/>
    <property type="evidence" value="ECO:0007669"/>
    <property type="project" value="InterPro"/>
</dbReference>
<evidence type="ECO:0000256" key="7">
    <source>
        <dbReference type="ARBA" id="ARBA00023211"/>
    </source>
</evidence>
<evidence type="ECO:0000256" key="4">
    <source>
        <dbReference type="ARBA" id="ARBA00022723"/>
    </source>
</evidence>
<dbReference type="Pfam" id="PF01139">
    <property type="entry name" value="RtcB"/>
    <property type="match status" value="1"/>
</dbReference>
<comment type="catalytic activity">
    <reaction evidence="8">
        <text>a 3'-end 3'-phospho-ribonucleotide-RNA + a 5'-end dephospho-ribonucleoside-RNA + GTP = a ribonucleotidyl-ribonucleotide-RNA + GMP + diphosphate</text>
        <dbReference type="Rhea" id="RHEA:68076"/>
        <dbReference type="Rhea" id="RHEA-COMP:10463"/>
        <dbReference type="Rhea" id="RHEA-COMP:13936"/>
        <dbReference type="Rhea" id="RHEA-COMP:17355"/>
        <dbReference type="ChEBI" id="CHEBI:33019"/>
        <dbReference type="ChEBI" id="CHEBI:37565"/>
        <dbReference type="ChEBI" id="CHEBI:58115"/>
        <dbReference type="ChEBI" id="CHEBI:83062"/>
        <dbReference type="ChEBI" id="CHEBI:138284"/>
        <dbReference type="ChEBI" id="CHEBI:173118"/>
        <dbReference type="EC" id="6.5.1.8"/>
    </reaction>
</comment>
<reference evidence="9" key="1">
    <citation type="journal article" date="2014" name="Front. Microbiol.">
        <title>High frequency of phylogenetically diverse reductive dehalogenase-homologous genes in deep subseafloor sedimentary metagenomes.</title>
        <authorList>
            <person name="Kawai M."/>
            <person name="Futagami T."/>
            <person name="Toyoda A."/>
            <person name="Takaki Y."/>
            <person name="Nishi S."/>
            <person name="Hori S."/>
            <person name="Arai W."/>
            <person name="Tsubouchi T."/>
            <person name="Morono Y."/>
            <person name="Uchiyama I."/>
            <person name="Ito T."/>
            <person name="Fujiyama A."/>
            <person name="Inagaki F."/>
            <person name="Takami H."/>
        </authorList>
    </citation>
    <scope>NUCLEOTIDE SEQUENCE</scope>
    <source>
        <strain evidence="9">Expedition CK06-06</strain>
    </source>
</reference>
<evidence type="ECO:0000256" key="2">
    <source>
        <dbReference type="ARBA" id="ARBA00012726"/>
    </source>
</evidence>
<dbReference type="GO" id="GO:0170057">
    <property type="term" value="F:RNA ligase (GTP) activity"/>
    <property type="evidence" value="ECO:0007669"/>
    <property type="project" value="UniProtKB-EC"/>
</dbReference>
<dbReference type="GO" id="GO:0046872">
    <property type="term" value="F:metal ion binding"/>
    <property type="evidence" value="ECO:0007669"/>
    <property type="project" value="UniProtKB-KW"/>
</dbReference>
<evidence type="ECO:0000256" key="5">
    <source>
        <dbReference type="ARBA" id="ARBA00022741"/>
    </source>
</evidence>
<sequence>VRELQSAVQKYNIRLPDRQLVCAPLNTPEGRRYFGAMAGAANYAWANRQCMAQLARRSFEEVLAGKVRHFDLHTVYDVAHNVAKIEEHVVDGRKMKLCIHRKGATRAFGPGHPAITAAYRDVGQPVLVPGDMGTASYVLVGTSDAMEESFGTCCHGAGRKMSRAAARKRIHGRTLRSELEARGIHVRAGSLAGLAEEAPDAYKDIDDVVQVVHGAGLARKVARLRPLAVMKG</sequence>
<dbReference type="GO" id="GO:0003972">
    <property type="term" value="F:RNA ligase (ATP) activity"/>
    <property type="evidence" value="ECO:0007669"/>
    <property type="project" value="TreeGrafter"/>
</dbReference>
<dbReference type="PANTHER" id="PTHR11118">
    <property type="entry name" value="RNA-SPLICING LIGASE RTCB HOMOLOG"/>
    <property type="match status" value="1"/>
</dbReference>
<evidence type="ECO:0000313" key="9">
    <source>
        <dbReference type="EMBL" id="GAF82933.1"/>
    </source>
</evidence>
<protein>
    <recommendedName>
        <fullName evidence="2">3'-phosphate/5'-hydroxy nucleic acid ligase</fullName>
        <ecNumber evidence="2">6.5.1.8</ecNumber>
    </recommendedName>
</protein>
<dbReference type="InterPro" id="IPR036025">
    <property type="entry name" value="RtcB-like_sf"/>
</dbReference>
<evidence type="ECO:0000256" key="3">
    <source>
        <dbReference type="ARBA" id="ARBA00022598"/>
    </source>
</evidence>
<accession>X0SPA8</accession>
<organism evidence="9">
    <name type="scientific">marine sediment metagenome</name>
    <dbReference type="NCBI Taxonomy" id="412755"/>
    <lineage>
        <taxon>unclassified sequences</taxon>
        <taxon>metagenomes</taxon>
        <taxon>ecological metagenomes</taxon>
    </lineage>
</organism>
<proteinExistence type="predicted"/>
<evidence type="ECO:0000256" key="6">
    <source>
        <dbReference type="ARBA" id="ARBA00023134"/>
    </source>
</evidence>
<keyword evidence="3" id="KW-0436">Ligase</keyword>
<keyword evidence="4" id="KW-0479">Metal-binding</keyword>
<dbReference type="GO" id="GO:0005525">
    <property type="term" value="F:GTP binding"/>
    <property type="evidence" value="ECO:0007669"/>
    <property type="project" value="UniProtKB-KW"/>
</dbReference>
<name>X0SPA8_9ZZZZ</name>
<comment type="caution">
    <text evidence="9">The sequence shown here is derived from an EMBL/GenBank/DDBJ whole genome shotgun (WGS) entry which is preliminary data.</text>
</comment>
<comment type="cofactor">
    <cofactor evidence="1">
        <name>Mn(2+)</name>
        <dbReference type="ChEBI" id="CHEBI:29035"/>
    </cofactor>
</comment>
<feature type="non-terminal residue" evidence="9">
    <location>
        <position position="1"/>
    </location>
</feature>
<keyword evidence="5" id="KW-0547">Nucleotide-binding</keyword>
<evidence type="ECO:0000256" key="8">
    <source>
        <dbReference type="ARBA" id="ARBA00047746"/>
    </source>
</evidence>
<dbReference type="EMBL" id="BARS01004750">
    <property type="protein sequence ID" value="GAF82933.1"/>
    <property type="molecule type" value="Genomic_DNA"/>
</dbReference>